<sequence length="348" mass="40474">MRQFVVLCLCCFWLTHLAHAQQPPDYNSRAYWSKFQLQPENAKPKIISDTCMVFVSNRHFQPDSARFLDEFVDTLHLNYFFLQKQDTNWLVYRTPSLNDAMLLMPHQKDIVVYAEGMGKIFTSNVDRAYLLTSQYSVNVIMFDYSSINSTYKPKRNFAFAQENARMSAKQYLQLLHMLQEGRAQQASWLGHANITLFYHSMGNIILKNMMQTKGIELLNQQPFIDNLVINAACVPQKKHAKWVEKIDFAKHVIVHYNPRDIQLKGAHLLMRRRLLGENLFSHLANNATYVNFRPLANWKHTYFMNFPHEKFKLSPSMHGYFAKLFGGDSLAATEVINLFASGKTKTDL</sequence>
<dbReference type="Pfam" id="PF05990">
    <property type="entry name" value="DUF900"/>
    <property type="match status" value="1"/>
</dbReference>
<accession>A0A327R1B2</accession>
<dbReference type="Proteomes" id="UP000249547">
    <property type="component" value="Unassembled WGS sequence"/>
</dbReference>
<dbReference type="InterPro" id="IPR010297">
    <property type="entry name" value="DUF900_hydrolase"/>
</dbReference>
<comment type="caution">
    <text evidence="2">The sequence shown here is derived from an EMBL/GenBank/DDBJ whole genome shotgun (WGS) entry which is preliminary data.</text>
</comment>
<dbReference type="GO" id="GO:0016787">
    <property type="term" value="F:hydrolase activity"/>
    <property type="evidence" value="ECO:0007669"/>
    <property type="project" value="UniProtKB-KW"/>
</dbReference>
<keyword evidence="2" id="KW-0378">Hydrolase</keyword>
<gene>
    <name evidence="2" type="ORF">LX64_00023</name>
</gene>
<name>A0A327R1B2_9BACT</name>
<reference evidence="2 3" key="1">
    <citation type="submission" date="2018-06" db="EMBL/GenBank/DDBJ databases">
        <title>Genomic Encyclopedia of Archaeal and Bacterial Type Strains, Phase II (KMG-II): from individual species to whole genera.</title>
        <authorList>
            <person name="Goeker M."/>
        </authorList>
    </citation>
    <scope>NUCLEOTIDE SEQUENCE [LARGE SCALE GENOMIC DNA]</scope>
    <source>
        <strain evidence="2 3">DSM 23857</strain>
    </source>
</reference>
<dbReference type="AlphaFoldDB" id="A0A327R1B2"/>
<keyword evidence="1" id="KW-0732">Signal</keyword>
<organism evidence="2 3">
    <name type="scientific">Chitinophaga skermanii</name>
    <dbReference type="NCBI Taxonomy" id="331697"/>
    <lineage>
        <taxon>Bacteria</taxon>
        <taxon>Pseudomonadati</taxon>
        <taxon>Bacteroidota</taxon>
        <taxon>Chitinophagia</taxon>
        <taxon>Chitinophagales</taxon>
        <taxon>Chitinophagaceae</taxon>
        <taxon>Chitinophaga</taxon>
    </lineage>
</organism>
<dbReference type="OrthoDB" id="627035at2"/>
<dbReference type="RefSeq" id="WP_111595576.1">
    <property type="nucleotide sequence ID" value="NZ_QLLL01000001.1"/>
</dbReference>
<protein>
    <submittedName>
        <fullName evidence="2">Alpha/beta hydrolase family protein DUF900</fullName>
    </submittedName>
</protein>
<feature type="chain" id="PRO_5016463885" evidence="1">
    <location>
        <begin position="21"/>
        <end position="348"/>
    </location>
</feature>
<keyword evidence="3" id="KW-1185">Reference proteome</keyword>
<evidence type="ECO:0000256" key="1">
    <source>
        <dbReference type="SAM" id="SignalP"/>
    </source>
</evidence>
<evidence type="ECO:0000313" key="3">
    <source>
        <dbReference type="Proteomes" id="UP000249547"/>
    </source>
</evidence>
<dbReference type="EMBL" id="QLLL01000001">
    <property type="protein sequence ID" value="RAJ10421.1"/>
    <property type="molecule type" value="Genomic_DNA"/>
</dbReference>
<evidence type="ECO:0000313" key="2">
    <source>
        <dbReference type="EMBL" id="RAJ10421.1"/>
    </source>
</evidence>
<feature type="signal peptide" evidence="1">
    <location>
        <begin position="1"/>
        <end position="20"/>
    </location>
</feature>
<proteinExistence type="predicted"/>